<dbReference type="EMBL" id="CAJVQB010007360">
    <property type="protein sequence ID" value="CAG8701885.1"/>
    <property type="molecule type" value="Genomic_DNA"/>
</dbReference>
<gene>
    <name evidence="5" type="ORF">GMARGA_LOCUS12175</name>
</gene>
<evidence type="ECO:0000259" key="4">
    <source>
        <dbReference type="Pfam" id="PF16209"/>
    </source>
</evidence>
<feature type="domain" description="P-type ATPase N-terminal" evidence="4">
    <location>
        <begin position="85"/>
        <end position="143"/>
    </location>
</feature>
<dbReference type="NCBIfam" id="TIGR01494">
    <property type="entry name" value="ATPase_P-type"/>
    <property type="match status" value="1"/>
</dbReference>
<reference evidence="5 6" key="1">
    <citation type="submission" date="2021-06" db="EMBL/GenBank/DDBJ databases">
        <authorList>
            <person name="Kallberg Y."/>
            <person name="Tangrot J."/>
            <person name="Rosling A."/>
        </authorList>
    </citation>
    <scope>NUCLEOTIDE SEQUENCE [LARGE SCALE GENOMIC DNA]</scope>
    <source>
        <strain evidence="5 6">120-4 pot B 10/14</strain>
    </source>
</reference>
<dbReference type="InterPro" id="IPR008250">
    <property type="entry name" value="ATPase_P-typ_transduc_dom_A_sf"/>
</dbReference>
<sequence>MVREPSIALKTIIPFSENRQKKRSSDCNDDEVPLIIQEDWPEESSSSSSSRYRRRNTPIPSSDVSLPNMKTPTAKSRTISFHVSNKVKKKFPPNVIRNQKYNLITFFPLVFYEQFHVFINLYFLLVSLSQLIPPLKIGYLFTYFGPLAFVLAVTMGKEAYDDWKRFKRDQENNSQKYQILTRDGIKNVPSSKLRVGDFVKIYKDQRVPADVILLRTTEASGACFIRTDQLDGETDWKLRLAVPYCQKLHSDDNLLSIDAEIYADPPIKDIHNFIGNFSRQLPGNVVPQTEPLNVENTLWMNTVLASGTAIGFVIYTGKDTRAVMNTSHPETKTGLLDIEINNLSKVIKVEEFSK</sequence>
<dbReference type="PANTHER" id="PTHR24092">
    <property type="entry name" value="PROBABLE PHOSPHOLIPID-TRANSPORTING ATPASE"/>
    <property type="match status" value="1"/>
</dbReference>
<keyword evidence="2" id="KW-1133">Transmembrane helix</keyword>
<dbReference type="InterPro" id="IPR059000">
    <property type="entry name" value="ATPase_P-type_domA"/>
</dbReference>
<protein>
    <submittedName>
        <fullName evidence="5">42751_t:CDS:1</fullName>
    </submittedName>
</protein>
<dbReference type="SUPFAM" id="SSF81665">
    <property type="entry name" value="Calcium ATPase, transmembrane domain M"/>
    <property type="match status" value="1"/>
</dbReference>
<keyword evidence="6" id="KW-1185">Reference proteome</keyword>
<dbReference type="Pfam" id="PF16209">
    <property type="entry name" value="PhoLip_ATPase_N"/>
    <property type="match status" value="1"/>
</dbReference>
<organism evidence="5 6">
    <name type="scientific">Gigaspora margarita</name>
    <dbReference type="NCBI Taxonomy" id="4874"/>
    <lineage>
        <taxon>Eukaryota</taxon>
        <taxon>Fungi</taxon>
        <taxon>Fungi incertae sedis</taxon>
        <taxon>Mucoromycota</taxon>
        <taxon>Glomeromycotina</taxon>
        <taxon>Glomeromycetes</taxon>
        <taxon>Diversisporales</taxon>
        <taxon>Gigasporaceae</taxon>
        <taxon>Gigaspora</taxon>
    </lineage>
</organism>
<dbReference type="InterPro" id="IPR032631">
    <property type="entry name" value="P-type_ATPase_N"/>
</dbReference>
<dbReference type="SUPFAM" id="SSF81653">
    <property type="entry name" value="Calcium ATPase, transduction domain A"/>
    <property type="match status" value="1"/>
</dbReference>
<dbReference type="Proteomes" id="UP000789901">
    <property type="component" value="Unassembled WGS sequence"/>
</dbReference>
<feature type="compositionally biased region" description="Polar residues" evidence="1">
    <location>
        <begin position="58"/>
        <end position="72"/>
    </location>
</feature>
<evidence type="ECO:0000313" key="6">
    <source>
        <dbReference type="Proteomes" id="UP000789901"/>
    </source>
</evidence>
<feature type="transmembrane region" description="Helical" evidence="2">
    <location>
        <begin position="103"/>
        <end position="125"/>
    </location>
</feature>
<dbReference type="InterPro" id="IPR023298">
    <property type="entry name" value="ATPase_P-typ_TM_dom_sf"/>
</dbReference>
<evidence type="ECO:0000256" key="1">
    <source>
        <dbReference type="SAM" id="MobiDB-lite"/>
    </source>
</evidence>
<dbReference type="InterPro" id="IPR001757">
    <property type="entry name" value="P_typ_ATPase"/>
</dbReference>
<feature type="domain" description="P-type ATPase A" evidence="3">
    <location>
        <begin position="176"/>
        <end position="321"/>
    </location>
</feature>
<keyword evidence="2" id="KW-0812">Transmembrane</keyword>
<evidence type="ECO:0000313" key="5">
    <source>
        <dbReference type="EMBL" id="CAG8701885.1"/>
    </source>
</evidence>
<feature type="region of interest" description="Disordered" evidence="1">
    <location>
        <begin position="14"/>
        <end position="72"/>
    </location>
</feature>
<evidence type="ECO:0000259" key="3">
    <source>
        <dbReference type="Pfam" id="PF00122"/>
    </source>
</evidence>
<accession>A0ABN7UZ59</accession>
<proteinExistence type="predicted"/>
<dbReference type="Pfam" id="PF00122">
    <property type="entry name" value="E1-E2_ATPase"/>
    <property type="match status" value="1"/>
</dbReference>
<name>A0ABN7UZ59_GIGMA</name>
<dbReference type="PANTHER" id="PTHR24092:SF5">
    <property type="entry name" value="PHOSPHOLIPID-TRANSPORTING ATPASE"/>
    <property type="match status" value="1"/>
</dbReference>
<feature type="transmembrane region" description="Helical" evidence="2">
    <location>
        <begin position="137"/>
        <end position="156"/>
    </location>
</feature>
<keyword evidence="2" id="KW-0472">Membrane</keyword>
<dbReference type="Gene3D" id="2.70.150.10">
    <property type="entry name" value="Calcium-transporting ATPase, cytoplasmic transduction domain A"/>
    <property type="match status" value="1"/>
</dbReference>
<comment type="caution">
    <text evidence="5">The sequence shown here is derived from an EMBL/GenBank/DDBJ whole genome shotgun (WGS) entry which is preliminary data.</text>
</comment>
<evidence type="ECO:0000256" key="2">
    <source>
        <dbReference type="SAM" id="Phobius"/>
    </source>
</evidence>